<dbReference type="Pfam" id="PF03466">
    <property type="entry name" value="LysR_substrate"/>
    <property type="match status" value="1"/>
</dbReference>
<dbReference type="GO" id="GO:0003677">
    <property type="term" value="F:DNA binding"/>
    <property type="evidence" value="ECO:0007669"/>
    <property type="project" value="UniProtKB-KW"/>
</dbReference>
<dbReference type="SUPFAM" id="SSF53850">
    <property type="entry name" value="Periplasmic binding protein-like II"/>
    <property type="match status" value="1"/>
</dbReference>
<keyword evidence="3" id="KW-0238">DNA-binding</keyword>
<sequence>MNTFQLSCFLAVAETLSFARAAEQLSITQPAVTHQIHSLETELNVKLFVRTTRTVNLTQEGTLFLNDARNILALTIRATKRFENPPEQEIQMFSIGCHSYSHMFLLADVLRLLAASCPAVHPELRVVPFRQLYRLLEEEEVDTVIGFQEPDSRKVPGFYKELRKVTISCVCSRDNPLSSLETVTVADLEKEKLVLNDPVKTPAAVAHFQGQLMGGRSPSDFYFCESCEAETVLVKAGYGISVLPDLLIPPDPNLIRIPVAGLEPLSFGAYYKTLQGNEILKSFIRIMKENFPYARW</sequence>
<dbReference type="InterPro" id="IPR036390">
    <property type="entry name" value="WH_DNA-bd_sf"/>
</dbReference>
<dbReference type="CDD" id="cd05466">
    <property type="entry name" value="PBP2_LTTR_substrate"/>
    <property type="match status" value="1"/>
</dbReference>
<dbReference type="GO" id="GO:0003700">
    <property type="term" value="F:DNA-binding transcription factor activity"/>
    <property type="evidence" value="ECO:0007669"/>
    <property type="project" value="InterPro"/>
</dbReference>
<dbReference type="PANTHER" id="PTHR30346">
    <property type="entry name" value="TRANSCRIPTIONAL DUAL REGULATOR HCAR-RELATED"/>
    <property type="match status" value="1"/>
</dbReference>
<evidence type="ECO:0000256" key="4">
    <source>
        <dbReference type="ARBA" id="ARBA00023163"/>
    </source>
</evidence>
<dbReference type="InterPro" id="IPR036388">
    <property type="entry name" value="WH-like_DNA-bd_sf"/>
</dbReference>
<feature type="domain" description="HTH lysR-type" evidence="5">
    <location>
        <begin position="1"/>
        <end position="58"/>
    </location>
</feature>
<gene>
    <name evidence="6" type="primary">oxyR</name>
    <name evidence="6" type="ORF">ERS852407_02579</name>
</gene>
<keyword evidence="2" id="KW-0805">Transcription regulation</keyword>
<dbReference type="Gene3D" id="1.10.10.10">
    <property type="entry name" value="Winged helix-like DNA-binding domain superfamily/Winged helix DNA-binding domain"/>
    <property type="match status" value="1"/>
</dbReference>
<name>A0A174EB54_9FIRM</name>
<evidence type="ECO:0000256" key="3">
    <source>
        <dbReference type="ARBA" id="ARBA00023125"/>
    </source>
</evidence>
<dbReference type="InterPro" id="IPR005119">
    <property type="entry name" value="LysR_subst-bd"/>
</dbReference>
<dbReference type="GO" id="GO:0032993">
    <property type="term" value="C:protein-DNA complex"/>
    <property type="evidence" value="ECO:0007669"/>
    <property type="project" value="TreeGrafter"/>
</dbReference>
<organism evidence="6 7">
    <name type="scientific">Hungatella hathewayi</name>
    <dbReference type="NCBI Taxonomy" id="154046"/>
    <lineage>
        <taxon>Bacteria</taxon>
        <taxon>Bacillati</taxon>
        <taxon>Bacillota</taxon>
        <taxon>Clostridia</taxon>
        <taxon>Lachnospirales</taxon>
        <taxon>Lachnospiraceae</taxon>
        <taxon>Hungatella</taxon>
    </lineage>
</organism>
<evidence type="ECO:0000256" key="1">
    <source>
        <dbReference type="ARBA" id="ARBA00009437"/>
    </source>
</evidence>
<dbReference type="PRINTS" id="PR00039">
    <property type="entry name" value="HTHLYSR"/>
</dbReference>
<accession>A0A174EB54</accession>
<protein>
    <submittedName>
        <fullName evidence="6">Transcriptional regulator</fullName>
    </submittedName>
</protein>
<proteinExistence type="inferred from homology"/>
<comment type="similarity">
    <text evidence="1">Belongs to the LysR transcriptional regulatory family.</text>
</comment>
<dbReference type="EMBL" id="CYZE01000005">
    <property type="protein sequence ID" value="CUO35072.1"/>
    <property type="molecule type" value="Genomic_DNA"/>
</dbReference>
<evidence type="ECO:0000313" key="6">
    <source>
        <dbReference type="EMBL" id="CUO35072.1"/>
    </source>
</evidence>
<reference evidence="6 7" key="1">
    <citation type="submission" date="2015-09" db="EMBL/GenBank/DDBJ databases">
        <authorList>
            <consortium name="Pathogen Informatics"/>
        </authorList>
    </citation>
    <scope>NUCLEOTIDE SEQUENCE [LARGE SCALE GENOMIC DNA]</scope>
    <source>
        <strain evidence="6 7">2789STDY5608850</strain>
    </source>
</reference>
<dbReference type="Pfam" id="PF00126">
    <property type="entry name" value="HTH_1"/>
    <property type="match status" value="1"/>
</dbReference>
<dbReference type="AlphaFoldDB" id="A0A174EB54"/>
<dbReference type="Proteomes" id="UP000095651">
    <property type="component" value="Unassembled WGS sequence"/>
</dbReference>
<evidence type="ECO:0000313" key="7">
    <source>
        <dbReference type="Proteomes" id="UP000095651"/>
    </source>
</evidence>
<dbReference type="SUPFAM" id="SSF46785">
    <property type="entry name" value="Winged helix' DNA-binding domain"/>
    <property type="match status" value="1"/>
</dbReference>
<dbReference type="PANTHER" id="PTHR30346:SF0">
    <property type="entry name" value="HCA OPERON TRANSCRIPTIONAL ACTIVATOR HCAR"/>
    <property type="match status" value="1"/>
</dbReference>
<dbReference type="RefSeq" id="WP_055655592.1">
    <property type="nucleotide sequence ID" value="NZ_CABIXC010000005.1"/>
</dbReference>
<keyword evidence="4" id="KW-0804">Transcription</keyword>
<dbReference type="FunFam" id="1.10.10.10:FF:000001">
    <property type="entry name" value="LysR family transcriptional regulator"/>
    <property type="match status" value="1"/>
</dbReference>
<dbReference type="InterPro" id="IPR000847">
    <property type="entry name" value="LysR_HTH_N"/>
</dbReference>
<dbReference type="PROSITE" id="PS50931">
    <property type="entry name" value="HTH_LYSR"/>
    <property type="match status" value="1"/>
</dbReference>
<dbReference type="Gene3D" id="3.40.190.10">
    <property type="entry name" value="Periplasmic binding protein-like II"/>
    <property type="match status" value="2"/>
</dbReference>
<evidence type="ECO:0000259" key="5">
    <source>
        <dbReference type="PROSITE" id="PS50931"/>
    </source>
</evidence>
<evidence type="ECO:0000256" key="2">
    <source>
        <dbReference type="ARBA" id="ARBA00023015"/>
    </source>
</evidence>